<accession>A0A5D0QS31</accession>
<dbReference type="EMBL" id="VSKL01000006">
    <property type="protein sequence ID" value="TYB71639.1"/>
    <property type="molecule type" value="Genomic_DNA"/>
</dbReference>
<evidence type="ECO:0000313" key="1">
    <source>
        <dbReference type="EMBL" id="TYB71639.1"/>
    </source>
</evidence>
<evidence type="ECO:0000313" key="2">
    <source>
        <dbReference type="Proteomes" id="UP000324358"/>
    </source>
</evidence>
<proteinExistence type="predicted"/>
<dbReference type="Proteomes" id="UP000324358">
    <property type="component" value="Unassembled WGS sequence"/>
</dbReference>
<keyword evidence="2" id="KW-1185">Reference proteome</keyword>
<name>A0A5D0QS31_9FLAO</name>
<dbReference type="RefSeq" id="WP_066250392.1">
    <property type="nucleotide sequence ID" value="NZ_VSKL01000006.1"/>
</dbReference>
<protein>
    <recommendedName>
        <fullName evidence="3">Sulfotransferase domain-containing protein</fullName>
    </recommendedName>
</protein>
<sequence length="261" mass="31404">MQDISKKFKFFKLRKRLWRSKPYAIYLQCYGAFLNCFIRINKKRTSIIFINGMRRSGNHYLMKTIMDSSYATVIFYNNQKACSNLDVRDGLQTKYRFSKNILIIVGYEDLLIQDYNESCEFITQTRLKNVDYLKLVVVRDLRNVMASRLNHSHMAKHLKSDHKVLNQTKLLWKDHHDYYDVIDYHVIRYNFLLRDLSAIDLKLFYIQTIKESKKVLNRYGGGSSFDNEHFHSRYMKFKDDKTYLTLIQGLEFQDEKIYGIW</sequence>
<dbReference type="SUPFAM" id="SSF52540">
    <property type="entry name" value="P-loop containing nucleoside triphosphate hydrolases"/>
    <property type="match status" value="1"/>
</dbReference>
<dbReference type="AlphaFoldDB" id="A0A5D0QS31"/>
<evidence type="ECO:0008006" key="3">
    <source>
        <dbReference type="Google" id="ProtNLM"/>
    </source>
</evidence>
<gene>
    <name evidence="1" type="ORF">ES675_13890</name>
</gene>
<comment type="caution">
    <text evidence="1">The sequence shown here is derived from an EMBL/GenBank/DDBJ whole genome shotgun (WGS) entry which is preliminary data.</text>
</comment>
<organism evidence="1 2">
    <name type="scientific">Bizionia algoritergicola</name>
    <dbReference type="NCBI Taxonomy" id="291187"/>
    <lineage>
        <taxon>Bacteria</taxon>
        <taxon>Pseudomonadati</taxon>
        <taxon>Bacteroidota</taxon>
        <taxon>Flavobacteriia</taxon>
        <taxon>Flavobacteriales</taxon>
        <taxon>Flavobacteriaceae</taxon>
        <taxon>Bizionia</taxon>
    </lineage>
</organism>
<reference evidence="1 2" key="1">
    <citation type="submission" date="2019-08" db="EMBL/GenBank/DDBJ databases">
        <title>Genomes of Antarctic Bizionia species.</title>
        <authorList>
            <person name="Bowman J.P."/>
        </authorList>
    </citation>
    <scope>NUCLEOTIDE SEQUENCE [LARGE SCALE GENOMIC DNA]</scope>
    <source>
        <strain evidence="1 2">APA-1</strain>
    </source>
</reference>
<dbReference type="InterPro" id="IPR027417">
    <property type="entry name" value="P-loop_NTPase"/>
</dbReference>